<dbReference type="Proteomes" id="UP000272025">
    <property type="component" value="Unassembled WGS sequence"/>
</dbReference>
<proteinExistence type="predicted"/>
<evidence type="ECO:0000256" key="1">
    <source>
        <dbReference type="SAM" id="MobiDB-lite"/>
    </source>
</evidence>
<feature type="region of interest" description="Disordered" evidence="1">
    <location>
        <begin position="537"/>
        <end position="580"/>
    </location>
</feature>
<feature type="compositionally biased region" description="Basic and acidic residues" evidence="1">
    <location>
        <begin position="39"/>
        <end position="86"/>
    </location>
</feature>
<dbReference type="AlphaFoldDB" id="A0A3N2PUU0"/>
<accession>A0A3N2PUU0</accession>
<feature type="compositionally biased region" description="Basic and acidic residues" evidence="1">
    <location>
        <begin position="181"/>
        <end position="192"/>
    </location>
</feature>
<name>A0A3N2PUU0_SODAK</name>
<evidence type="ECO:0000313" key="2">
    <source>
        <dbReference type="EMBL" id="ROT38116.1"/>
    </source>
</evidence>
<feature type="compositionally biased region" description="Polar residues" evidence="1">
    <location>
        <begin position="210"/>
        <end position="220"/>
    </location>
</feature>
<feature type="compositionally biased region" description="Basic residues" evidence="1">
    <location>
        <begin position="87"/>
        <end position="96"/>
    </location>
</feature>
<dbReference type="GeneID" id="39580562"/>
<evidence type="ECO:0000313" key="3">
    <source>
        <dbReference type="Proteomes" id="UP000272025"/>
    </source>
</evidence>
<keyword evidence="3" id="KW-1185">Reference proteome</keyword>
<feature type="compositionally biased region" description="Basic and acidic residues" evidence="1">
    <location>
        <begin position="97"/>
        <end position="108"/>
    </location>
</feature>
<feature type="region of interest" description="Disordered" evidence="1">
    <location>
        <begin position="1"/>
        <end position="307"/>
    </location>
</feature>
<dbReference type="RefSeq" id="XP_028465922.1">
    <property type="nucleotide sequence ID" value="XM_028612084.1"/>
</dbReference>
<organism evidence="2 3">
    <name type="scientific">Sodiomyces alkalinus (strain CBS 110278 / VKM F-3762 / F11)</name>
    <name type="common">Alkaliphilic filamentous fungus</name>
    <dbReference type="NCBI Taxonomy" id="1314773"/>
    <lineage>
        <taxon>Eukaryota</taxon>
        <taxon>Fungi</taxon>
        <taxon>Dikarya</taxon>
        <taxon>Ascomycota</taxon>
        <taxon>Pezizomycotina</taxon>
        <taxon>Sordariomycetes</taxon>
        <taxon>Hypocreomycetidae</taxon>
        <taxon>Glomerellales</taxon>
        <taxon>Plectosphaerellaceae</taxon>
        <taxon>Sodiomyces</taxon>
    </lineage>
</organism>
<feature type="compositionally biased region" description="Pro residues" evidence="1">
    <location>
        <begin position="482"/>
        <end position="495"/>
    </location>
</feature>
<sequence length="599" mass="67136">MPLDQCKFTLVPDRPGHIGTASPPPELRRPMTTKQARKAFLERTRGPRLSRAEQRERERRLQEEIRRDLREKERREKEDKEKERQQRKAKILREKKKAREDAEREAKRKAGVPIAPPRPSQPTLAGFFNGNATVKRRARDEEDAQHEEVAICKEAEGEDKDKDTLPVSPSAVTRTPVRNRVRIESLPTERRPSPQPPSPIMISDTREATSVDNCTPSGNCTPPATPKPSPVPGVKSLEKLSPKHISPKHTSPKAFPLKKSPPKEFPPKQKQPISLRSRSPPRKKSRLSPILEDSEASGPVIDEDARHRPPAVVDLADIEDLFPSGTQLQRELLANEDDSGFSEPEAPVVKPNLDNPVKISVPIYQHPEDAKPSTRAPRPTVIEAVSIEMMPFFCTQDCVLSAQDLEEIETPTRTRPTMKPRPSPRVPLSCSDVFLERPQHANRIPPRNQSAYLQSAAKHATKPPGLIKPLVSTVMGNRKPPARLPPRQPVSPPLPSSVTKPETSTKRRTTMPIETSRTPCSPLLPAEDLRAMQEASWDDDENLENRGPQHSLARESPQLPSQSTKRGQADPLGDDIRDNCVSSQDMRALFSENWDDDLV</sequence>
<feature type="compositionally biased region" description="Basic and acidic residues" evidence="1">
    <location>
        <begin position="146"/>
        <end position="164"/>
    </location>
</feature>
<dbReference type="OrthoDB" id="4826252at2759"/>
<feature type="compositionally biased region" description="Low complexity" evidence="1">
    <location>
        <begin position="268"/>
        <end position="278"/>
    </location>
</feature>
<protein>
    <submittedName>
        <fullName evidence="2">Uncharacterized protein</fullName>
    </submittedName>
</protein>
<feature type="region of interest" description="Disordered" evidence="1">
    <location>
        <begin position="441"/>
        <end position="525"/>
    </location>
</feature>
<reference evidence="2 3" key="1">
    <citation type="journal article" date="2018" name="Mol. Ecol.">
        <title>The obligate alkalophilic soda-lake fungus Sodiomyces alkalinus has shifted to a protein diet.</title>
        <authorList>
            <person name="Grum-Grzhimaylo A.A."/>
            <person name="Falkoski D.L."/>
            <person name="van den Heuvel J."/>
            <person name="Valero-Jimenez C.A."/>
            <person name="Min B."/>
            <person name="Choi I.G."/>
            <person name="Lipzen A."/>
            <person name="Daum C.G."/>
            <person name="Aanen D.K."/>
            <person name="Tsang A."/>
            <person name="Henrissat B."/>
            <person name="Bilanenko E.N."/>
            <person name="de Vries R.P."/>
            <person name="van Kan J.A.L."/>
            <person name="Grigoriev I.V."/>
            <person name="Debets A.J.M."/>
        </authorList>
    </citation>
    <scope>NUCLEOTIDE SEQUENCE [LARGE SCALE GENOMIC DNA]</scope>
    <source>
        <strain evidence="2 3">F11</strain>
    </source>
</reference>
<dbReference type="EMBL" id="ML119056">
    <property type="protein sequence ID" value="ROT38116.1"/>
    <property type="molecule type" value="Genomic_DNA"/>
</dbReference>
<dbReference type="STRING" id="1314773.A0A3N2PUU0"/>
<gene>
    <name evidence="2" type="ORF">SODALDRAFT_333889</name>
</gene>